<evidence type="ECO:0000313" key="2">
    <source>
        <dbReference type="Proteomes" id="UP001055811"/>
    </source>
</evidence>
<dbReference type="EMBL" id="CM042013">
    <property type="protein sequence ID" value="KAI3739321.1"/>
    <property type="molecule type" value="Genomic_DNA"/>
</dbReference>
<proteinExistence type="predicted"/>
<accession>A0ACB9CYJ1</accession>
<sequence>MSELSASIPADRSMIKSLIRKLNSDIPDDQRTASGEIYILTERNTENFVAFGNAGAFPLLARLLTSPDPLTQEHAMAALLNLTIYEAGKSDSRGSLISAGAVPGIVHVLKKGSMEAREKAASTIFLLSDTDENKVTIGSAGAIPPLVLLLTEGTQRRKQIANSALINLCEDHGNKGRAVRAGLVPKLTELLTEPDGLLKDGVLFNLVLLSSHPEGRLAIGEAEAEPLLVEIMGTGSPYNKKIAASVLVEVYPQDQKYLLEAQQHGAMGKHREIDFFKHGMFTEKEKLDQVLEKLSGLGYPIDELLSPNPISR</sequence>
<reference evidence="1 2" key="2">
    <citation type="journal article" date="2022" name="Mol. Ecol. Resour.">
        <title>The genomes of chicory, endive, great burdock and yacon provide insights into Asteraceae paleo-polyploidization history and plant inulin production.</title>
        <authorList>
            <person name="Fan W."/>
            <person name="Wang S."/>
            <person name="Wang H."/>
            <person name="Wang A."/>
            <person name="Jiang F."/>
            <person name="Liu H."/>
            <person name="Zhao H."/>
            <person name="Xu D."/>
            <person name="Zhang Y."/>
        </authorList>
    </citation>
    <scope>NUCLEOTIDE SEQUENCE [LARGE SCALE GENOMIC DNA]</scope>
    <source>
        <strain evidence="2">cv. Punajuju</strain>
        <tissue evidence="1">Leaves</tissue>
    </source>
</reference>
<evidence type="ECO:0000313" key="1">
    <source>
        <dbReference type="EMBL" id="KAI3739321.1"/>
    </source>
</evidence>
<gene>
    <name evidence="1" type="ORF">L2E82_29724</name>
</gene>
<reference evidence="2" key="1">
    <citation type="journal article" date="2022" name="Mol. Ecol. Resour.">
        <title>The genomes of chicory, endive, great burdock and yacon provide insights into Asteraceae palaeo-polyploidization history and plant inulin production.</title>
        <authorList>
            <person name="Fan W."/>
            <person name="Wang S."/>
            <person name="Wang H."/>
            <person name="Wang A."/>
            <person name="Jiang F."/>
            <person name="Liu H."/>
            <person name="Zhao H."/>
            <person name="Xu D."/>
            <person name="Zhang Y."/>
        </authorList>
    </citation>
    <scope>NUCLEOTIDE SEQUENCE [LARGE SCALE GENOMIC DNA]</scope>
    <source>
        <strain evidence="2">cv. Punajuju</strain>
    </source>
</reference>
<organism evidence="1 2">
    <name type="scientific">Cichorium intybus</name>
    <name type="common">Chicory</name>
    <dbReference type="NCBI Taxonomy" id="13427"/>
    <lineage>
        <taxon>Eukaryota</taxon>
        <taxon>Viridiplantae</taxon>
        <taxon>Streptophyta</taxon>
        <taxon>Embryophyta</taxon>
        <taxon>Tracheophyta</taxon>
        <taxon>Spermatophyta</taxon>
        <taxon>Magnoliopsida</taxon>
        <taxon>eudicotyledons</taxon>
        <taxon>Gunneridae</taxon>
        <taxon>Pentapetalae</taxon>
        <taxon>asterids</taxon>
        <taxon>campanulids</taxon>
        <taxon>Asterales</taxon>
        <taxon>Asteraceae</taxon>
        <taxon>Cichorioideae</taxon>
        <taxon>Cichorieae</taxon>
        <taxon>Cichoriinae</taxon>
        <taxon>Cichorium</taxon>
    </lineage>
</organism>
<keyword evidence="2" id="KW-1185">Reference proteome</keyword>
<protein>
    <submittedName>
        <fullName evidence="1">Uncharacterized protein</fullName>
    </submittedName>
</protein>
<dbReference type="Proteomes" id="UP001055811">
    <property type="component" value="Linkage Group LG05"/>
</dbReference>
<name>A0ACB9CYJ1_CICIN</name>
<comment type="caution">
    <text evidence="1">The sequence shown here is derived from an EMBL/GenBank/DDBJ whole genome shotgun (WGS) entry which is preliminary data.</text>
</comment>